<gene>
    <name evidence="1" type="ORF">BDV28DRAFT_159712</name>
</gene>
<dbReference type="OrthoDB" id="3924768at2759"/>
<keyword evidence="2" id="KW-1185">Reference proteome</keyword>
<organism evidence="1 2">
    <name type="scientific">Aspergillus coremiiformis</name>
    <dbReference type="NCBI Taxonomy" id="138285"/>
    <lineage>
        <taxon>Eukaryota</taxon>
        <taxon>Fungi</taxon>
        <taxon>Dikarya</taxon>
        <taxon>Ascomycota</taxon>
        <taxon>Pezizomycotina</taxon>
        <taxon>Eurotiomycetes</taxon>
        <taxon>Eurotiomycetidae</taxon>
        <taxon>Eurotiales</taxon>
        <taxon>Aspergillaceae</taxon>
        <taxon>Aspergillus</taxon>
        <taxon>Aspergillus subgen. Circumdati</taxon>
    </lineage>
</organism>
<dbReference type="AlphaFoldDB" id="A0A5N6YZG6"/>
<name>A0A5N6YZG6_9EURO</name>
<reference evidence="2" key="1">
    <citation type="submission" date="2019-04" db="EMBL/GenBank/DDBJ databases">
        <title>Friends and foes A comparative genomics studyof 23 Aspergillus species from section Flavi.</title>
        <authorList>
            <consortium name="DOE Joint Genome Institute"/>
            <person name="Kjaerbolling I."/>
            <person name="Vesth T."/>
            <person name="Frisvad J.C."/>
            <person name="Nybo J.L."/>
            <person name="Theobald S."/>
            <person name="Kildgaard S."/>
            <person name="Isbrandt T."/>
            <person name="Kuo A."/>
            <person name="Sato A."/>
            <person name="Lyhne E.K."/>
            <person name="Kogle M.E."/>
            <person name="Wiebenga A."/>
            <person name="Kun R.S."/>
            <person name="Lubbers R.J."/>
            <person name="Makela M.R."/>
            <person name="Barry K."/>
            <person name="Chovatia M."/>
            <person name="Clum A."/>
            <person name="Daum C."/>
            <person name="Haridas S."/>
            <person name="He G."/>
            <person name="LaButti K."/>
            <person name="Lipzen A."/>
            <person name="Mondo S."/>
            <person name="Riley R."/>
            <person name="Salamov A."/>
            <person name="Simmons B.A."/>
            <person name="Magnuson J.K."/>
            <person name="Henrissat B."/>
            <person name="Mortensen U.H."/>
            <person name="Larsen T.O."/>
            <person name="Devries R.P."/>
            <person name="Grigoriev I.V."/>
            <person name="Machida M."/>
            <person name="Baker S.E."/>
            <person name="Andersen M.R."/>
        </authorList>
    </citation>
    <scope>NUCLEOTIDE SEQUENCE [LARGE SCALE GENOMIC DNA]</scope>
    <source>
        <strain evidence="2">CBS 553.77</strain>
    </source>
</reference>
<sequence length="328" mass="38030">MAQKPIFHETISVQEFASTYYFYQEGQQHVRITQTPKPKSKKGWRKKAEEDSLVAEDPDAYFVHKPYVSFHLPPFTLRRGGSKNAPPICLIHEYGLWRRWKLQFGDHIAAAVDPRGVIGWDNRTNVDNSVNDDYALKGYKVRSWRLWGESGKQYHREVNRRQRDGLDSGDDPFSHQPVRAQESIILSWTSPFSRRTRWYQFTYAGVELCWKGTRRIPEGQKWTRRLMPIHHLKLIAKLPGDGVTEVVLAQFFCSFAGGEFGNLVIRDTEIAEIFRRDEMPELKQEKGRSLTRIHEMIIATSLCMVLGEFEKRKVTIELLIEMACSAAG</sequence>
<evidence type="ECO:0000313" key="1">
    <source>
        <dbReference type="EMBL" id="KAE8350333.1"/>
    </source>
</evidence>
<proteinExistence type="predicted"/>
<protein>
    <submittedName>
        <fullName evidence="1">Uncharacterized protein</fullName>
    </submittedName>
</protein>
<accession>A0A5N6YZG6</accession>
<dbReference type="EMBL" id="ML739232">
    <property type="protein sequence ID" value="KAE8350333.1"/>
    <property type="molecule type" value="Genomic_DNA"/>
</dbReference>
<evidence type="ECO:0000313" key="2">
    <source>
        <dbReference type="Proteomes" id="UP000327118"/>
    </source>
</evidence>
<dbReference type="Proteomes" id="UP000327118">
    <property type="component" value="Unassembled WGS sequence"/>
</dbReference>